<keyword evidence="5 6" id="KW-0472">Membrane</keyword>
<proteinExistence type="predicted"/>
<feature type="transmembrane region" description="Helical" evidence="6">
    <location>
        <begin position="218"/>
        <end position="241"/>
    </location>
</feature>
<feature type="transmembrane region" description="Helical" evidence="6">
    <location>
        <begin position="112"/>
        <end position="135"/>
    </location>
</feature>
<comment type="caution">
    <text evidence="7">The sequence shown here is derived from an EMBL/GenBank/DDBJ whole genome shotgun (WGS) entry which is preliminary data.</text>
</comment>
<keyword evidence="4 6" id="KW-1133">Transmembrane helix</keyword>
<feature type="transmembrane region" description="Helical" evidence="6">
    <location>
        <begin position="277"/>
        <end position="297"/>
    </location>
</feature>
<dbReference type="InterPro" id="IPR022791">
    <property type="entry name" value="L-PG_synthase/AglD"/>
</dbReference>
<dbReference type="Pfam" id="PF03706">
    <property type="entry name" value="LPG_synthase_TM"/>
    <property type="match status" value="1"/>
</dbReference>
<evidence type="ECO:0000256" key="6">
    <source>
        <dbReference type="SAM" id="Phobius"/>
    </source>
</evidence>
<keyword evidence="2" id="KW-1003">Cell membrane</keyword>
<protein>
    <recommendedName>
        <fullName evidence="9">TIGR00374 family protein</fullName>
    </recommendedName>
</protein>
<evidence type="ECO:0000256" key="3">
    <source>
        <dbReference type="ARBA" id="ARBA00022692"/>
    </source>
</evidence>
<feature type="transmembrane region" description="Helical" evidence="6">
    <location>
        <begin position="303"/>
        <end position="322"/>
    </location>
</feature>
<dbReference type="PANTHER" id="PTHR37693">
    <property type="entry name" value="PHOSPHATIDYLGLYCEROL LYSYLTRANSFERASE"/>
    <property type="match status" value="1"/>
</dbReference>
<feature type="transmembrane region" description="Helical" evidence="6">
    <location>
        <begin position="147"/>
        <end position="167"/>
    </location>
</feature>
<dbReference type="PANTHER" id="PTHR37693:SF1">
    <property type="entry name" value="INTEGRAL MEMBRANE PROTEIN"/>
    <property type="match status" value="1"/>
</dbReference>
<dbReference type="Proteomes" id="UP000028839">
    <property type="component" value="Unassembled WGS sequence"/>
</dbReference>
<gene>
    <name evidence="7" type="ORF">IB75_08760</name>
</gene>
<reference evidence="7 8" key="1">
    <citation type="submission" date="2014-07" db="EMBL/GenBank/DDBJ databases">
        <title>Comparative analysis of Nitrosococcus oceani genome inventories of strains from Pacific and Atlantic gyres.</title>
        <authorList>
            <person name="Lim C.K."/>
            <person name="Wang L."/>
            <person name="Sayavedra-Soto L.A."/>
            <person name="Klotz M.G."/>
        </authorList>
    </citation>
    <scope>NUCLEOTIDE SEQUENCE [LARGE SCALE GENOMIC DNA]</scope>
    <source>
        <strain evidence="7 8">C-27</strain>
    </source>
</reference>
<accession>A0A0E2Z1P5</accession>
<evidence type="ECO:0000313" key="7">
    <source>
        <dbReference type="EMBL" id="KFI19454.1"/>
    </source>
</evidence>
<dbReference type="GO" id="GO:0005886">
    <property type="term" value="C:plasma membrane"/>
    <property type="evidence" value="ECO:0007669"/>
    <property type="project" value="UniProtKB-SubCell"/>
</dbReference>
<feature type="transmembrane region" description="Helical" evidence="6">
    <location>
        <begin position="247"/>
        <end position="265"/>
    </location>
</feature>
<sequence length="334" mass="37020">MRRYWILALLAMGLGLAIPFSYGGLAVFERLGQVPLWLPLLTLAMIVLGWNFNAAKLRILVSAVDTKLSHRSALGTVMAWEFAFSATPAGSGGIVSYIYLLNRYGVKTAHAAAIFTMEMGIDLLFFITASIIVVIKLATNVAYDIHLGFVLVVVLLTGGMGVMWILARQYQKLLRVFGYLLKLFKVSTPRRKRAARWMLRLRHGLMLLLGLPRRHLYAAYLFCVAHWLLRFSVLYVLLLGLGENVPWPYLFITQVLILTLGHFTFLPGGSGGVELGFGVMLGPFLDSATLATALVLWRFATFYWYLIAGAPVFVAVAGPVIFQTLAQATTKKSL</sequence>
<evidence type="ECO:0000256" key="4">
    <source>
        <dbReference type="ARBA" id="ARBA00022989"/>
    </source>
</evidence>
<dbReference type="AlphaFoldDB" id="A0A0E2Z1P5"/>
<organism evidence="7 8">
    <name type="scientific">Nitrosococcus oceani C-27</name>
    <dbReference type="NCBI Taxonomy" id="314279"/>
    <lineage>
        <taxon>Bacteria</taxon>
        <taxon>Pseudomonadati</taxon>
        <taxon>Pseudomonadota</taxon>
        <taxon>Gammaproteobacteria</taxon>
        <taxon>Chromatiales</taxon>
        <taxon>Chromatiaceae</taxon>
        <taxon>Nitrosococcus</taxon>
    </lineage>
</organism>
<evidence type="ECO:0000256" key="1">
    <source>
        <dbReference type="ARBA" id="ARBA00004651"/>
    </source>
</evidence>
<feature type="transmembrane region" description="Helical" evidence="6">
    <location>
        <begin position="73"/>
        <end position="100"/>
    </location>
</feature>
<dbReference type="HOGENOM" id="CLU_803706_0_0_6"/>
<name>A0A0E2Z1P5_9GAMM</name>
<evidence type="ECO:0008006" key="9">
    <source>
        <dbReference type="Google" id="ProtNLM"/>
    </source>
</evidence>
<feature type="transmembrane region" description="Helical" evidence="6">
    <location>
        <begin position="36"/>
        <end position="52"/>
    </location>
</feature>
<evidence type="ECO:0000256" key="5">
    <source>
        <dbReference type="ARBA" id="ARBA00023136"/>
    </source>
</evidence>
<dbReference type="EMBL" id="JPGN01000053">
    <property type="protein sequence ID" value="KFI19454.1"/>
    <property type="molecule type" value="Genomic_DNA"/>
</dbReference>
<comment type="subcellular location">
    <subcellularLocation>
        <location evidence="1">Cell membrane</location>
        <topology evidence="1">Multi-pass membrane protein</topology>
    </subcellularLocation>
</comment>
<dbReference type="NCBIfam" id="TIGR00374">
    <property type="entry name" value="flippase-like domain"/>
    <property type="match status" value="1"/>
</dbReference>
<dbReference type="OrthoDB" id="5559127at2"/>
<evidence type="ECO:0000256" key="2">
    <source>
        <dbReference type="ARBA" id="ARBA00022475"/>
    </source>
</evidence>
<keyword evidence="3 6" id="KW-0812">Transmembrane</keyword>
<evidence type="ECO:0000313" key="8">
    <source>
        <dbReference type="Proteomes" id="UP000028839"/>
    </source>
</evidence>